<protein>
    <submittedName>
        <fullName evidence="1">Uncharacterized protein</fullName>
    </submittedName>
</protein>
<proteinExistence type="predicted"/>
<evidence type="ECO:0000313" key="1">
    <source>
        <dbReference type="EMBL" id="OAZ11544.1"/>
    </source>
</evidence>
<accession>A0A853L3B3</accession>
<comment type="caution">
    <text evidence="1">The sequence shown here is derived from an EMBL/GenBank/DDBJ whole genome shotgun (WGS) entry which is preliminary data.</text>
</comment>
<gene>
    <name evidence="1" type="ORF">TH4_00155</name>
</gene>
<name>A0A853L3B3_9PROT</name>
<dbReference type="RefSeq" id="WP_064779475.1">
    <property type="nucleotide sequence ID" value="NZ_JPVZ01000001.1"/>
</dbReference>
<organism evidence="1 2">
    <name type="scientific">Thalassospira tepidiphila MCCC 1A03514</name>
    <dbReference type="NCBI Taxonomy" id="1177930"/>
    <lineage>
        <taxon>Bacteria</taxon>
        <taxon>Pseudomonadati</taxon>
        <taxon>Pseudomonadota</taxon>
        <taxon>Alphaproteobacteria</taxon>
        <taxon>Rhodospirillales</taxon>
        <taxon>Thalassospiraceae</taxon>
        <taxon>Thalassospira</taxon>
    </lineage>
</organism>
<evidence type="ECO:0000313" key="2">
    <source>
        <dbReference type="Proteomes" id="UP000094009"/>
    </source>
</evidence>
<dbReference type="Proteomes" id="UP000094009">
    <property type="component" value="Unassembled WGS sequence"/>
</dbReference>
<dbReference type="AlphaFoldDB" id="A0A853L3B3"/>
<reference evidence="1 2" key="1">
    <citation type="submission" date="2014-07" db="EMBL/GenBank/DDBJ databases">
        <title>Draft genome sequence of Thalassospira tepidiphila 1-1B.</title>
        <authorList>
            <person name="Lai Q."/>
            <person name="Shao Z."/>
        </authorList>
    </citation>
    <scope>NUCLEOTIDE SEQUENCE [LARGE SCALE GENOMIC DNA]</scope>
    <source>
        <strain evidence="1 2">MCCC 1A03514</strain>
    </source>
</reference>
<dbReference type="EMBL" id="JPVZ01000001">
    <property type="protein sequence ID" value="OAZ11544.1"/>
    <property type="molecule type" value="Genomic_DNA"/>
</dbReference>
<sequence>MFRLVRVSLLLVVVLSVALVASMGLTILTYVRLTAEEPIAKMYFEPIEDNLFEAHLAAGEGGDVGIFEIYGDQWRIDAEFIKLKPWANVMGMDARYKLVRFEGRYRDINDENTKPKMAYDLGQGDALDLMNYLAEWNFLVDAEYGSSTFTDIRQDTLYTVYRTQSGIIVRSKPMPDPIGYEPTMMDDIRAWVSGN</sequence>